<dbReference type="SUPFAM" id="SSF54593">
    <property type="entry name" value="Glyoxalase/Bleomycin resistance protein/Dihydroxybiphenyl dioxygenase"/>
    <property type="match status" value="1"/>
</dbReference>
<name>A0A495J3P7_9SPHI</name>
<dbReference type="OrthoDB" id="9813630at2"/>
<reference evidence="2 3" key="1">
    <citation type="submission" date="2018-10" db="EMBL/GenBank/DDBJ databases">
        <title>Genomic Encyclopedia of Archaeal and Bacterial Type Strains, Phase II (KMG-II): from individual species to whole genera.</title>
        <authorList>
            <person name="Goeker M."/>
        </authorList>
    </citation>
    <scope>NUCLEOTIDE SEQUENCE [LARGE SCALE GENOMIC DNA]</scope>
    <source>
        <strain evidence="2 3">DSM 18602</strain>
    </source>
</reference>
<dbReference type="RefSeq" id="WP_121199075.1">
    <property type="nucleotide sequence ID" value="NZ_RBKU01000001.1"/>
</dbReference>
<dbReference type="Pfam" id="PF00903">
    <property type="entry name" value="Glyoxalase"/>
    <property type="match status" value="1"/>
</dbReference>
<protein>
    <recommendedName>
        <fullName evidence="1">VOC domain-containing protein</fullName>
    </recommendedName>
</protein>
<dbReference type="AlphaFoldDB" id="A0A495J3P7"/>
<feature type="domain" description="VOC" evidence="1">
    <location>
        <begin position="6"/>
        <end position="118"/>
    </location>
</feature>
<dbReference type="Gene3D" id="3.10.180.10">
    <property type="entry name" value="2,3-Dihydroxybiphenyl 1,2-Dioxygenase, domain 1"/>
    <property type="match status" value="1"/>
</dbReference>
<dbReference type="InterPro" id="IPR037523">
    <property type="entry name" value="VOC_core"/>
</dbReference>
<dbReference type="InterPro" id="IPR029068">
    <property type="entry name" value="Glyas_Bleomycin-R_OHBP_Dase"/>
</dbReference>
<dbReference type="EMBL" id="RBKU01000001">
    <property type="protein sequence ID" value="RKR83600.1"/>
    <property type="molecule type" value="Genomic_DNA"/>
</dbReference>
<dbReference type="PROSITE" id="PS51819">
    <property type="entry name" value="VOC"/>
    <property type="match status" value="1"/>
</dbReference>
<dbReference type="PANTHER" id="PTHR39175">
    <property type="entry name" value="FAMILY PROTEIN, PUTATIVE (AFU_ORTHOLOGUE AFUA_3G15060)-RELATED"/>
    <property type="match status" value="1"/>
</dbReference>
<organism evidence="2 3">
    <name type="scientific">Mucilaginibacter gracilis</name>
    <dbReference type="NCBI Taxonomy" id="423350"/>
    <lineage>
        <taxon>Bacteria</taxon>
        <taxon>Pseudomonadati</taxon>
        <taxon>Bacteroidota</taxon>
        <taxon>Sphingobacteriia</taxon>
        <taxon>Sphingobacteriales</taxon>
        <taxon>Sphingobacteriaceae</taxon>
        <taxon>Mucilaginibacter</taxon>
    </lineage>
</organism>
<dbReference type="PANTHER" id="PTHR39175:SF1">
    <property type="entry name" value="FAMILY PROTEIN, PUTATIVE (AFU_ORTHOLOGUE AFUA_3G15060)-RELATED"/>
    <property type="match status" value="1"/>
</dbReference>
<gene>
    <name evidence="2" type="ORF">BDD43_3811</name>
</gene>
<proteinExistence type="predicted"/>
<dbReference type="Proteomes" id="UP000268007">
    <property type="component" value="Unassembled WGS sequence"/>
</dbReference>
<dbReference type="InterPro" id="IPR004360">
    <property type="entry name" value="Glyas_Fos-R_dOase_dom"/>
</dbReference>
<sequence length="119" mass="13451">MINIKRADHVYVSVPPGKMHEANEFYSQVMGLTPKPRPDVFTSAGYWYDMGGIELHLGTETVVSPSKRHFALEVTNLPAARAHLEANNIEIDDTEAIPGRQRFMFTDPYGNLVELLEYD</sequence>
<comment type="caution">
    <text evidence="2">The sequence shown here is derived from an EMBL/GenBank/DDBJ whole genome shotgun (WGS) entry which is preliminary data.</text>
</comment>
<evidence type="ECO:0000313" key="3">
    <source>
        <dbReference type="Proteomes" id="UP000268007"/>
    </source>
</evidence>
<accession>A0A495J3P7</accession>
<keyword evidence="3" id="KW-1185">Reference proteome</keyword>
<evidence type="ECO:0000313" key="2">
    <source>
        <dbReference type="EMBL" id="RKR83600.1"/>
    </source>
</evidence>
<evidence type="ECO:0000259" key="1">
    <source>
        <dbReference type="PROSITE" id="PS51819"/>
    </source>
</evidence>